<dbReference type="InterPro" id="IPR003593">
    <property type="entry name" value="AAA+_ATPase"/>
</dbReference>
<keyword evidence="6 12" id="KW-0067">ATP-binding</keyword>
<dbReference type="PROSITE" id="PS50929">
    <property type="entry name" value="ABC_TM1F"/>
    <property type="match status" value="1"/>
</dbReference>
<dbReference type="STRING" id="390807.SAMN04488095_3645"/>
<keyword evidence="13" id="KW-1185">Reference proteome</keyword>
<keyword evidence="8 9" id="KW-0472">Membrane</keyword>
<dbReference type="GO" id="GO:0016887">
    <property type="term" value="F:ATP hydrolysis activity"/>
    <property type="evidence" value="ECO:0007669"/>
    <property type="project" value="InterPro"/>
</dbReference>
<evidence type="ECO:0000256" key="2">
    <source>
        <dbReference type="ARBA" id="ARBA00022448"/>
    </source>
</evidence>
<dbReference type="GO" id="GO:0005524">
    <property type="term" value="F:ATP binding"/>
    <property type="evidence" value="ECO:0007669"/>
    <property type="project" value="UniProtKB-KW"/>
</dbReference>
<dbReference type="PANTHER" id="PTHR43394">
    <property type="entry name" value="ATP-DEPENDENT PERMEASE MDL1, MITOCHONDRIAL"/>
    <property type="match status" value="1"/>
</dbReference>
<keyword evidence="7 9" id="KW-1133">Transmembrane helix</keyword>
<dbReference type="Gene3D" id="1.20.1560.10">
    <property type="entry name" value="ABC transporter type 1, transmembrane domain"/>
    <property type="match status" value="1"/>
</dbReference>
<evidence type="ECO:0000256" key="8">
    <source>
        <dbReference type="ARBA" id="ARBA00023136"/>
    </source>
</evidence>
<evidence type="ECO:0000256" key="6">
    <source>
        <dbReference type="ARBA" id="ARBA00022840"/>
    </source>
</evidence>
<comment type="subcellular location">
    <subcellularLocation>
        <location evidence="1">Cell membrane</location>
        <topology evidence="1">Multi-pass membrane protein</topology>
    </subcellularLocation>
</comment>
<organism evidence="12 13">
    <name type="scientific">Jannaschia pohangensis</name>
    <dbReference type="NCBI Taxonomy" id="390807"/>
    <lineage>
        <taxon>Bacteria</taxon>
        <taxon>Pseudomonadati</taxon>
        <taxon>Pseudomonadota</taxon>
        <taxon>Alphaproteobacteria</taxon>
        <taxon>Rhodobacterales</taxon>
        <taxon>Roseobacteraceae</taxon>
        <taxon>Jannaschia</taxon>
    </lineage>
</organism>
<dbReference type="PANTHER" id="PTHR43394:SF1">
    <property type="entry name" value="ATP-BINDING CASSETTE SUB-FAMILY B MEMBER 10, MITOCHONDRIAL"/>
    <property type="match status" value="1"/>
</dbReference>
<dbReference type="Pfam" id="PF00005">
    <property type="entry name" value="ABC_tran"/>
    <property type="match status" value="1"/>
</dbReference>
<gene>
    <name evidence="12" type="ORF">SAMN04488095_3645</name>
</gene>
<proteinExistence type="predicted"/>
<dbReference type="Proteomes" id="UP000199110">
    <property type="component" value="Unassembled WGS sequence"/>
</dbReference>
<dbReference type="GO" id="GO:0015421">
    <property type="term" value="F:ABC-type oligopeptide transporter activity"/>
    <property type="evidence" value="ECO:0007669"/>
    <property type="project" value="TreeGrafter"/>
</dbReference>
<dbReference type="AlphaFoldDB" id="A0A1I3U9R8"/>
<evidence type="ECO:0000256" key="4">
    <source>
        <dbReference type="ARBA" id="ARBA00022692"/>
    </source>
</evidence>
<dbReference type="InterPro" id="IPR017871">
    <property type="entry name" value="ABC_transporter-like_CS"/>
</dbReference>
<protein>
    <submittedName>
        <fullName evidence="12">ATP-binding cassette, subfamily B, MsbA</fullName>
    </submittedName>
</protein>
<evidence type="ECO:0000256" key="9">
    <source>
        <dbReference type="SAM" id="Phobius"/>
    </source>
</evidence>
<feature type="transmembrane region" description="Helical" evidence="9">
    <location>
        <begin position="36"/>
        <end position="54"/>
    </location>
</feature>
<evidence type="ECO:0000259" key="10">
    <source>
        <dbReference type="PROSITE" id="PS50893"/>
    </source>
</evidence>
<feature type="domain" description="ABC transmembrane type-1" evidence="11">
    <location>
        <begin position="1"/>
        <end position="283"/>
    </location>
</feature>
<evidence type="ECO:0000256" key="7">
    <source>
        <dbReference type="ARBA" id="ARBA00022989"/>
    </source>
</evidence>
<sequence>MAGALLMVVEGGTIGILAKMLEPMFDLVFVEGRADALTWVGLSILLLFVVRGLAGIGQRLIMGWVAFRSSSELQQDLLGHVLRLDSAFFSVNSPGQLIERVQGDVLAIQNTWMQIITGASRDLAGLVSLMIVAVLVDPIWTLVAIVGAPLLIAPSLIVQQYVRKKSVLLRENAGQRTTRLDEIFHGITPIKLNAMEGYQQNRFRIATEQMVRITLRTLAGIAVVPALVDLAIGLGFFAVLIYGGPQIIAGEKSVGEFMSFFTAMSLAFQPLRRLAGLAGAYQAMIASLDRIYALLDTVPSIALPARVDALPDRTDIVFEGVTLSYGENEVLRGIDFVAEAGTTTALVGLSGAGKSTVFNVLTRLVEPSAGRVTLGGIDIADLAVADLRSLFSVVSQDTLLFDETLRENLLMGREDVTEAQLQAALDAAHVTEFLGGLPGGLDAPAGPRGSNLSGGQRQRIAIARALLRDAPILLLDEATSALDTKSERLVQDALERLAQKRTTLVIAHRLSTVRDADQILVLDRGRVVEHGTHDALLARGGIYSQLHDLQFGEGAA</sequence>
<dbReference type="SUPFAM" id="SSF90123">
    <property type="entry name" value="ABC transporter transmembrane region"/>
    <property type="match status" value="1"/>
</dbReference>
<dbReference type="PROSITE" id="PS50893">
    <property type="entry name" value="ABC_TRANSPORTER_2"/>
    <property type="match status" value="1"/>
</dbReference>
<evidence type="ECO:0000256" key="5">
    <source>
        <dbReference type="ARBA" id="ARBA00022741"/>
    </source>
</evidence>
<evidence type="ECO:0000313" key="12">
    <source>
        <dbReference type="EMBL" id="SFJ78501.1"/>
    </source>
</evidence>
<keyword evidence="5" id="KW-0547">Nucleotide-binding</keyword>
<dbReference type="InterPro" id="IPR011527">
    <property type="entry name" value="ABC1_TM_dom"/>
</dbReference>
<feature type="domain" description="ABC transporter" evidence="10">
    <location>
        <begin position="316"/>
        <end position="549"/>
    </location>
</feature>
<evidence type="ECO:0000256" key="1">
    <source>
        <dbReference type="ARBA" id="ARBA00004651"/>
    </source>
</evidence>
<dbReference type="InterPro" id="IPR039421">
    <property type="entry name" value="Type_1_exporter"/>
</dbReference>
<feature type="transmembrane region" description="Helical" evidence="9">
    <location>
        <begin position="218"/>
        <end position="243"/>
    </location>
</feature>
<feature type="transmembrane region" description="Helical" evidence="9">
    <location>
        <begin position="119"/>
        <end position="136"/>
    </location>
</feature>
<reference evidence="12 13" key="1">
    <citation type="submission" date="2016-10" db="EMBL/GenBank/DDBJ databases">
        <authorList>
            <person name="de Groot N.N."/>
        </authorList>
    </citation>
    <scope>NUCLEOTIDE SEQUENCE [LARGE SCALE GENOMIC DNA]</scope>
    <source>
        <strain evidence="12 13">DSM 19073</strain>
    </source>
</reference>
<dbReference type="InterPro" id="IPR027417">
    <property type="entry name" value="P-loop_NTPase"/>
</dbReference>
<dbReference type="InterPro" id="IPR036640">
    <property type="entry name" value="ABC1_TM_sf"/>
</dbReference>
<dbReference type="InterPro" id="IPR003439">
    <property type="entry name" value="ABC_transporter-like_ATP-bd"/>
</dbReference>
<dbReference type="GO" id="GO:0005886">
    <property type="term" value="C:plasma membrane"/>
    <property type="evidence" value="ECO:0007669"/>
    <property type="project" value="UniProtKB-SubCell"/>
</dbReference>
<evidence type="ECO:0000259" key="11">
    <source>
        <dbReference type="PROSITE" id="PS50929"/>
    </source>
</evidence>
<keyword evidence="3" id="KW-1003">Cell membrane</keyword>
<keyword evidence="2" id="KW-0813">Transport</keyword>
<evidence type="ECO:0000313" key="13">
    <source>
        <dbReference type="Proteomes" id="UP000199110"/>
    </source>
</evidence>
<dbReference type="FunFam" id="3.40.50.300:FF:000221">
    <property type="entry name" value="Multidrug ABC transporter ATP-binding protein"/>
    <property type="match status" value="1"/>
</dbReference>
<dbReference type="SMART" id="SM00382">
    <property type="entry name" value="AAA"/>
    <property type="match status" value="1"/>
</dbReference>
<dbReference type="Gene3D" id="3.40.50.300">
    <property type="entry name" value="P-loop containing nucleotide triphosphate hydrolases"/>
    <property type="match status" value="1"/>
</dbReference>
<evidence type="ECO:0000256" key="3">
    <source>
        <dbReference type="ARBA" id="ARBA00022475"/>
    </source>
</evidence>
<dbReference type="EMBL" id="FORA01000007">
    <property type="protein sequence ID" value="SFJ78501.1"/>
    <property type="molecule type" value="Genomic_DNA"/>
</dbReference>
<keyword evidence="4 9" id="KW-0812">Transmembrane</keyword>
<dbReference type="SUPFAM" id="SSF52540">
    <property type="entry name" value="P-loop containing nucleoside triphosphate hydrolases"/>
    <property type="match status" value="1"/>
</dbReference>
<dbReference type="CDD" id="cd18552">
    <property type="entry name" value="ABC_6TM_MsbA_like"/>
    <property type="match status" value="1"/>
</dbReference>
<feature type="transmembrane region" description="Helical" evidence="9">
    <location>
        <begin position="142"/>
        <end position="162"/>
    </location>
</feature>
<dbReference type="PROSITE" id="PS00211">
    <property type="entry name" value="ABC_TRANSPORTER_1"/>
    <property type="match status" value="1"/>
</dbReference>
<dbReference type="Pfam" id="PF00664">
    <property type="entry name" value="ABC_membrane"/>
    <property type="match status" value="1"/>
</dbReference>
<accession>A0A1I3U9R8</accession>
<name>A0A1I3U9R8_9RHOB</name>